<keyword evidence="2" id="KW-1185">Reference proteome</keyword>
<dbReference type="HOGENOM" id="CLU_1709104_0_0_2"/>
<reference evidence="1 2" key="1">
    <citation type="journal article" date="2008" name="Genome Biol.">
        <title>A genomic analysis of the archaeal system Ignicoccus hospitalis-Nanoarchaeum equitans.</title>
        <authorList>
            <person name="Podar M."/>
            <person name="Anderson I."/>
            <person name="Makarova K.S."/>
            <person name="Elkins J.G."/>
            <person name="Ivanova N."/>
            <person name="Wall M.A."/>
            <person name="Lykidis A."/>
            <person name="Mavromatis K."/>
            <person name="Sun H."/>
            <person name="Hudson M.E."/>
            <person name="Chen W."/>
            <person name="Deciu C."/>
            <person name="Hutchison D."/>
            <person name="Eads J.R."/>
            <person name="Anderson A."/>
            <person name="Fernandes F."/>
            <person name="Szeto E."/>
            <person name="Lapidus A."/>
            <person name="Kyrpides N.C."/>
            <person name="Saier M.H.Jr."/>
            <person name="Richardson P.M."/>
            <person name="Rachel R."/>
            <person name="Huber H."/>
            <person name="Eisen J.A."/>
            <person name="Koonin E.V."/>
            <person name="Keller M."/>
            <person name="Stetter K.O."/>
        </authorList>
    </citation>
    <scope>NUCLEOTIDE SEQUENCE [LARGE SCALE GENOMIC DNA]</scope>
    <source>
        <strain evidence="2">KIN4/I / DSM 18386 / JCM 14125</strain>
    </source>
</reference>
<evidence type="ECO:0000313" key="2">
    <source>
        <dbReference type="Proteomes" id="UP000000262"/>
    </source>
</evidence>
<dbReference type="EMBL" id="CP000816">
    <property type="protein sequence ID" value="ABU81944.1"/>
    <property type="molecule type" value="Genomic_DNA"/>
</dbReference>
<dbReference type="AlphaFoldDB" id="A8AAJ2"/>
<gene>
    <name evidence="1" type="ordered locus">Igni_0762</name>
</gene>
<name>A8AAJ2_IGNH4</name>
<sequence>MAYGEPFKKLYLLPSLLGCDEETVYLIPSHLAYLEYFVEKGLVTEVNNARELIIKLNEAMRRKMNVAVVEPEELQGIKNVRKMMAFVSWYLKEYTARSGRRAFILLRTSGFTERPPFFNYVEPWAGVVIEVIFKRGKVLMNVDYGGGVEVWTI</sequence>
<dbReference type="STRING" id="453591.Igni_0762"/>
<dbReference type="Proteomes" id="UP000000262">
    <property type="component" value="Chromosome"/>
</dbReference>
<evidence type="ECO:0000313" key="1">
    <source>
        <dbReference type="EMBL" id="ABU81944.1"/>
    </source>
</evidence>
<proteinExistence type="predicted"/>
<dbReference type="KEGG" id="iho:Igni_0762"/>
<protein>
    <submittedName>
        <fullName evidence="1">Uncharacterized protein</fullName>
    </submittedName>
</protein>
<accession>A8AAJ2</accession>
<organism evidence="1 2">
    <name type="scientific">Ignicoccus hospitalis (strain KIN4/I / DSM 18386 / JCM 14125)</name>
    <dbReference type="NCBI Taxonomy" id="453591"/>
    <lineage>
        <taxon>Archaea</taxon>
        <taxon>Thermoproteota</taxon>
        <taxon>Thermoprotei</taxon>
        <taxon>Desulfurococcales</taxon>
        <taxon>Desulfurococcaceae</taxon>
        <taxon>Ignicoccus</taxon>
    </lineage>
</organism>